<protein>
    <submittedName>
        <fullName evidence="2">Uncharacterized protein</fullName>
    </submittedName>
</protein>
<dbReference type="AlphaFoldDB" id="K6VSR4"/>
<dbReference type="EMBL" id="BAGZ01000008">
    <property type="protein sequence ID" value="GAB78385.1"/>
    <property type="molecule type" value="Genomic_DNA"/>
</dbReference>
<name>K6VSR4_9MICO</name>
<proteinExistence type="predicted"/>
<feature type="region of interest" description="Disordered" evidence="1">
    <location>
        <begin position="73"/>
        <end position="94"/>
    </location>
</feature>
<evidence type="ECO:0000313" key="2">
    <source>
        <dbReference type="EMBL" id="GAB78385.1"/>
    </source>
</evidence>
<dbReference type="OrthoDB" id="5146716at2"/>
<reference evidence="2 3" key="1">
    <citation type="submission" date="2012-08" db="EMBL/GenBank/DDBJ databases">
        <title>Whole genome shotgun sequence of Austwickia chelonae NBRC 105200.</title>
        <authorList>
            <person name="Yoshida I."/>
            <person name="Hosoyama A."/>
            <person name="Tsuchikane K."/>
            <person name="Katsumata H."/>
            <person name="Ando Y."/>
            <person name="Ohji S."/>
            <person name="Hamada M."/>
            <person name="Tamura T."/>
            <person name="Yamazoe A."/>
            <person name="Yamazaki S."/>
            <person name="Fujita N."/>
        </authorList>
    </citation>
    <scope>NUCLEOTIDE SEQUENCE [LARGE SCALE GENOMIC DNA]</scope>
    <source>
        <strain evidence="2 3">NBRC 105200</strain>
    </source>
</reference>
<gene>
    <name evidence="2" type="ORF">AUCHE_08_06330</name>
</gene>
<dbReference type="Proteomes" id="UP000008495">
    <property type="component" value="Unassembled WGS sequence"/>
</dbReference>
<comment type="caution">
    <text evidence="2">The sequence shown here is derived from an EMBL/GenBank/DDBJ whole genome shotgun (WGS) entry which is preliminary data.</text>
</comment>
<feature type="compositionally biased region" description="Polar residues" evidence="1">
    <location>
        <begin position="84"/>
        <end position="94"/>
    </location>
</feature>
<keyword evidence="3" id="KW-1185">Reference proteome</keyword>
<evidence type="ECO:0000256" key="1">
    <source>
        <dbReference type="SAM" id="MobiDB-lite"/>
    </source>
</evidence>
<dbReference type="eggNOG" id="ENOG5033DPX">
    <property type="taxonomic scope" value="Bacteria"/>
</dbReference>
<evidence type="ECO:0000313" key="3">
    <source>
        <dbReference type="Proteomes" id="UP000008495"/>
    </source>
</evidence>
<organism evidence="2 3">
    <name type="scientific">Austwickia chelonae NBRC 105200</name>
    <dbReference type="NCBI Taxonomy" id="1184607"/>
    <lineage>
        <taxon>Bacteria</taxon>
        <taxon>Bacillati</taxon>
        <taxon>Actinomycetota</taxon>
        <taxon>Actinomycetes</taxon>
        <taxon>Micrococcales</taxon>
        <taxon>Dermatophilaceae</taxon>
        <taxon>Austwickia</taxon>
    </lineage>
</organism>
<dbReference type="RefSeq" id="WP_006503140.1">
    <property type="nucleotide sequence ID" value="NZ_BAGZ01000008.1"/>
</dbReference>
<accession>K6VSR4</accession>
<dbReference type="STRING" id="100225.SAMN05421595_0902"/>
<sequence length="94" mass="10583">MSEVTGEQIAELIEAVKGLTARVEALEDRFEQFHPTGELPEEIVLAISAACAAYLGHRAKVKQVRLRRHTTWAKQGRSDVQHSHVITHTPRMSR</sequence>